<sequence length="249" mass="25557">MARTLLVRGMLSGILAGLLAFVVAWLIGEPPLELAIAFEEHAGHAAGEAPSPEIVSRAVQSTLGLLTGLVVLGGATGGAFGLAFAYAQGRIGRVEPRTTALVLALAGFVVLVLMPQLKYPANPPGAASAETLTTRSWLFVAMMGFSVLTAVAALGLGRRLHARLGAWNAALAGIVAYLVAMAVVMAVLPSVDEVPETFPAAVLWQFRAASLGTQLALWTMLGLVFGALTERSLRARPGGATARPGGAAP</sequence>
<feature type="transmembrane region" description="Helical" evidence="1">
    <location>
        <begin position="99"/>
        <end position="117"/>
    </location>
</feature>
<dbReference type="OrthoDB" id="6851830at2"/>
<keyword evidence="3" id="KW-1185">Reference proteome</keyword>
<feature type="transmembrane region" description="Helical" evidence="1">
    <location>
        <begin position="169"/>
        <end position="188"/>
    </location>
</feature>
<name>A0A3S5CYB9_9BRAD</name>
<dbReference type="InterPro" id="IPR012666">
    <property type="entry name" value="CbtA_put"/>
</dbReference>
<feature type="transmembrane region" description="Helical" evidence="1">
    <location>
        <begin position="5"/>
        <end position="27"/>
    </location>
</feature>
<proteinExistence type="predicted"/>
<protein>
    <recommendedName>
        <fullName evidence="4">Cobalt transporter</fullName>
    </recommendedName>
</protein>
<gene>
    <name evidence="2" type="ORF">RHODGE_RHODGE_01899</name>
</gene>
<evidence type="ECO:0000256" key="1">
    <source>
        <dbReference type="SAM" id="Phobius"/>
    </source>
</evidence>
<comment type="caution">
    <text evidence="2">The sequence shown here is derived from an EMBL/GenBank/DDBJ whole genome shotgun (WGS) entry which is preliminary data.</text>
</comment>
<accession>A0A3S5CYB9</accession>
<keyword evidence="1" id="KW-0472">Membrane</keyword>
<evidence type="ECO:0000313" key="2">
    <source>
        <dbReference type="EMBL" id="VCU08735.1"/>
    </source>
</evidence>
<evidence type="ECO:0000313" key="3">
    <source>
        <dbReference type="Proteomes" id="UP000289200"/>
    </source>
</evidence>
<dbReference type="Pfam" id="PF09490">
    <property type="entry name" value="CbtA"/>
    <property type="match status" value="1"/>
</dbReference>
<feature type="transmembrane region" description="Helical" evidence="1">
    <location>
        <begin position="208"/>
        <end position="228"/>
    </location>
</feature>
<feature type="transmembrane region" description="Helical" evidence="1">
    <location>
        <begin position="65"/>
        <end position="87"/>
    </location>
</feature>
<dbReference type="EMBL" id="UWOC01000134">
    <property type="protein sequence ID" value="VCU08735.1"/>
    <property type="molecule type" value="Genomic_DNA"/>
</dbReference>
<dbReference type="Proteomes" id="UP000289200">
    <property type="component" value="Unassembled WGS sequence"/>
</dbReference>
<organism evidence="2 3">
    <name type="scientific">Rhodoplanes serenus</name>
    <dbReference type="NCBI Taxonomy" id="200615"/>
    <lineage>
        <taxon>Bacteria</taxon>
        <taxon>Pseudomonadati</taxon>
        <taxon>Pseudomonadota</taxon>
        <taxon>Alphaproteobacteria</taxon>
        <taxon>Hyphomicrobiales</taxon>
        <taxon>Nitrobacteraceae</taxon>
        <taxon>Rhodoplanes</taxon>
    </lineage>
</organism>
<evidence type="ECO:0008006" key="4">
    <source>
        <dbReference type="Google" id="ProtNLM"/>
    </source>
</evidence>
<keyword evidence="1" id="KW-0812">Transmembrane</keyword>
<dbReference type="RefSeq" id="WP_129608777.1">
    <property type="nucleotide sequence ID" value="NZ_UWOC01000134.1"/>
</dbReference>
<reference evidence="3" key="1">
    <citation type="submission" date="2018-10" db="EMBL/GenBank/DDBJ databases">
        <authorList>
            <person name="Peiro R."/>
            <person name="Begona"/>
            <person name="Cbmso G."/>
            <person name="Lopez M."/>
            <person name="Gonzalez S."/>
            <person name="Sacristan E."/>
            <person name="Castillo E."/>
        </authorList>
    </citation>
    <scope>NUCLEOTIDE SEQUENCE [LARGE SCALE GENOMIC DNA]</scope>
</reference>
<dbReference type="AlphaFoldDB" id="A0A3S5CYB9"/>
<feature type="transmembrane region" description="Helical" evidence="1">
    <location>
        <begin position="137"/>
        <end position="157"/>
    </location>
</feature>
<keyword evidence="1" id="KW-1133">Transmembrane helix</keyword>